<name>A0A8J4CMZ3_9CHLO</name>
<reference evidence="1" key="1">
    <citation type="journal article" date="2021" name="Proc. Natl. Acad. Sci. U.S.A.">
        <title>Three genomes in the algal genus Volvox reveal the fate of a haploid sex-determining region after a transition to homothallism.</title>
        <authorList>
            <person name="Yamamoto K."/>
            <person name="Hamaji T."/>
            <person name="Kawai-Toyooka H."/>
            <person name="Matsuzaki R."/>
            <person name="Takahashi F."/>
            <person name="Nishimura Y."/>
            <person name="Kawachi M."/>
            <person name="Noguchi H."/>
            <person name="Minakuchi Y."/>
            <person name="Umen J.G."/>
            <person name="Toyoda A."/>
            <person name="Nozaki H."/>
        </authorList>
    </citation>
    <scope>NUCLEOTIDE SEQUENCE</scope>
    <source>
        <strain evidence="1">NIES-3786</strain>
    </source>
</reference>
<dbReference type="EMBL" id="BNCP01000036">
    <property type="protein sequence ID" value="GIL86456.1"/>
    <property type="molecule type" value="Genomic_DNA"/>
</dbReference>
<comment type="caution">
    <text evidence="1">The sequence shown here is derived from an EMBL/GenBank/DDBJ whole genome shotgun (WGS) entry which is preliminary data.</text>
</comment>
<sequence>MDGPGSGMVSVHTFPASEWPGFPMGICLIQRILASSLSFIELNWESARHVVVVLRLHVMRDVAACRAIHVAAAANAAHFNGGGCGDGMAVLSGCPLLHLSLPEAQVGSFSCEVFYLINIRCASQFHMHMYLPCQTLTFSNRHTYSEKAGCELGREGR</sequence>
<gene>
    <name evidence="1" type="ORF">Vretifemale_14768</name>
</gene>
<organism evidence="1 2">
    <name type="scientific">Volvox reticuliferus</name>
    <dbReference type="NCBI Taxonomy" id="1737510"/>
    <lineage>
        <taxon>Eukaryota</taxon>
        <taxon>Viridiplantae</taxon>
        <taxon>Chlorophyta</taxon>
        <taxon>core chlorophytes</taxon>
        <taxon>Chlorophyceae</taxon>
        <taxon>CS clade</taxon>
        <taxon>Chlamydomonadales</taxon>
        <taxon>Volvocaceae</taxon>
        <taxon>Volvox</taxon>
    </lineage>
</organism>
<evidence type="ECO:0000313" key="1">
    <source>
        <dbReference type="EMBL" id="GIL86456.1"/>
    </source>
</evidence>
<evidence type="ECO:0000313" key="2">
    <source>
        <dbReference type="Proteomes" id="UP000747110"/>
    </source>
</evidence>
<proteinExistence type="predicted"/>
<protein>
    <submittedName>
        <fullName evidence="1">Uncharacterized protein</fullName>
    </submittedName>
</protein>
<dbReference type="Proteomes" id="UP000747110">
    <property type="component" value="Unassembled WGS sequence"/>
</dbReference>
<keyword evidence="2" id="KW-1185">Reference proteome</keyword>
<accession>A0A8J4CMZ3</accession>
<dbReference type="OrthoDB" id="552990at2759"/>
<dbReference type="AlphaFoldDB" id="A0A8J4CMZ3"/>